<name>A0A285IY88_9ACTN</name>
<evidence type="ECO:0000313" key="5">
    <source>
        <dbReference type="Proteomes" id="UP000219612"/>
    </source>
</evidence>
<evidence type="ECO:0000259" key="3">
    <source>
        <dbReference type="Pfam" id="PF06738"/>
    </source>
</evidence>
<feature type="transmembrane region" description="Helical" evidence="2">
    <location>
        <begin position="365"/>
        <end position="383"/>
    </location>
</feature>
<keyword evidence="5" id="KW-1185">Reference proteome</keyword>
<feature type="transmembrane region" description="Helical" evidence="2">
    <location>
        <begin position="212"/>
        <end position="232"/>
    </location>
</feature>
<reference evidence="4 5" key="1">
    <citation type="submission" date="2017-09" db="EMBL/GenBank/DDBJ databases">
        <authorList>
            <person name="Ehlers B."/>
            <person name="Leendertz F.H."/>
        </authorList>
    </citation>
    <scope>NUCLEOTIDE SEQUENCE [LARGE SCALE GENOMIC DNA]</scope>
    <source>
        <strain evidence="4 5">CGMCC 4.6857</strain>
    </source>
</reference>
<proteinExistence type="inferred from homology"/>
<dbReference type="AlphaFoldDB" id="A0A285IY88"/>
<evidence type="ECO:0000313" key="4">
    <source>
        <dbReference type="EMBL" id="SNY52944.1"/>
    </source>
</evidence>
<feature type="transmembrane region" description="Helical" evidence="2">
    <location>
        <begin position="150"/>
        <end position="167"/>
    </location>
</feature>
<dbReference type="InterPro" id="IPR051361">
    <property type="entry name" value="ThrE/Ser_Exporter"/>
</dbReference>
<feature type="transmembrane region" description="Helical" evidence="2">
    <location>
        <begin position="276"/>
        <end position="294"/>
    </location>
</feature>
<dbReference type="OrthoDB" id="2364976at2"/>
<dbReference type="PANTHER" id="PTHR31082:SF4">
    <property type="entry name" value="PHEROMONE-REGULATED MEMBRANE PROTEIN 10"/>
    <property type="match status" value="1"/>
</dbReference>
<comment type="similarity">
    <text evidence="1">Belongs to the ThrE exporter (TC 2.A.79) family.</text>
</comment>
<evidence type="ECO:0000256" key="1">
    <source>
        <dbReference type="ARBA" id="ARBA00034125"/>
    </source>
</evidence>
<feature type="domain" description="Threonine/serine exporter-like N-terminal" evidence="3">
    <location>
        <begin position="18"/>
        <end position="232"/>
    </location>
</feature>
<keyword evidence="2" id="KW-0472">Membrane</keyword>
<feature type="transmembrane region" description="Helical" evidence="2">
    <location>
        <begin position="179"/>
        <end position="200"/>
    </location>
</feature>
<dbReference type="RefSeq" id="WP_097322998.1">
    <property type="nucleotide sequence ID" value="NZ_OBDY01000013.1"/>
</dbReference>
<dbReference type="GO" id="GO:0022857">
    <property type="term" value="F:transmembrane transporter activity"/>
    <property type="evidence" value="ECO:0007669"/>
    <property type="project" value="InterPro"/>
</dbReference>
<gene>
    <name evidence="4" type="ORF">SAMN05421748_113139</name>
</gene>
<dbReference type="Pfam" id="PF06738">
    <property type="entry name" value="ThrE"/>
    <property type="match status" value="1"/>
</dbReference>
<dbReference type="InterPro" id="IPR010619">
    <property type="entry name" value="ThrE-like_N"/>
</dbReference>
<protein>
    <submittedName>
        <fullName evidence="4">Uncharacterized membrane protein YjjP, DUF1212 family</fullName>
    </submittedName>
</protein>
<dbReference type="EMBL" id="OBDY01000013">
    <property type="protein sequence ID" value="SNY52944.1"/>
    <property type="molecule type" value="Genomic_DNA"/>
</dbReference>
<dbReference type="PANTHER" id="PTHR31082">
    <property type="entry name" value="PHEROMONE-REGULATED MEMBRANE PROTEIN 10"/>
    <property type="match status" value="1"/>
</dbReference>
<feature type="transmembrane region" description="Helical" evidence="2">
    <location>
        <begin position="327"/>
        <end position="345"/>
    </location>
</feature>
<keyword evidence="2" id="KW-0812">Transmembrane</keyword>
<dbReference type="Proteomes" id="UP000219612">
    <property type="component" value="Unassembled WGS sequence"/>
</dbReference>
<feature type="transmembrane region" description="Helical" evidence="2">
    <location>
        <begin position="252"/>
        <end position="269"/>
    </location>
</feature>
<accession>A0A285IY88</accession>
<organism evidence="4 5">
    <name type="scientific">Paractinoplanes atraurantiacus</name>
    <dbReference type="NCBI Taxonomy" id="1036182"/>
    <lineage>
        <taxon>Bacteria</taxon>
        <taxon>Bacillati</taxon>
        <taxon>Actinomycetota</taxon>
        <taxon>Actinomycetes</taxon>
        <taxon>Micromonosporales</taxon>
        <taxon>Micromonosporaceae</taxon>
        <taxon>Paractinoplanes</taxon>
    </lineage>
</organism>
<feature type="transmembrane region" description="Helical" evidence="2">
    <location>
        <begin position="125"/>
        <end position="143"/>
    </location>
</feature>
<feature type="transmembrane region" description="Helical" evidence="2">
    <location>
        <begin position="300"/>
        <end position="318"/>
    </location>
</feature>
<sequence length="386" mass="41076">MEILGPLVEWLLRGSFEGTERNERIVYDVAKRYGYCAEVTFLADSALLTVEGRAYSYSREPGVPPLNQVTAFKRLLQDLPDLSEKAAAEQLRQIAAMPPRWNKAWQVLGLVLFSVGFGISVQATWQQVGVSALTGLLVGGLVVSGRMRLAQPFIASVLVTGVVLLLYDNGVLDGGPIQLIVPALFYFIPGDAISAGALELAMNRMTAGAARLIYSTVVLLVLAFGALVATVLLQMPPSVLFDVTVPGNLGPFEVWGGWVLFALGVMFVFQMAPRDFPWALGLILLTAAAAELATRALGDPFGTFFGAVVMTIVALRLGRRRGVPPAYVLYLGAFYVLTPGSHGLRGLESWIGGNPIQGVGGVADMVGLLVAIAVGMLVGATLTRKG</sequence>
<evidence type="ECO:0000256" key="2">
    <source>
        <dbReference type="SAM" id="Phobius"/>
    </source>
</evidence>
<keyword evidence="2" id="KW-1133">Transmembrane helix</keyword>